<organism evidence="2 3">
    <name type="scientific">Salinibacter ruber</name>
    <dbReference type="NCBI Taxonomy" id="146919"/>
    <lineage>
        <taxon>Bacteria</taxon>
        <taxon>Pseudomonadati</taxon>
        <taxon>Rhodothermota</taxon>
        <taxon>Rhodothermia</taxon>
        <taxon>Rhodothermales</taxon>
        <taxon>Salinibacteraceae</taxon>
        <taxon>Salinibacter</taxon>
    </lineage>
</organism>
<name>A0A9X2Q2I7_9BACT</name>
<sequence>MDVDLDLLADLLESYEEFDHHDAPDFPAAPGVLVDDSDAPVASGQLRPVDRIAKERVDESDSDQPAAEEVRQRELQTVYHHVGLLVHAECLTPQEDFYGGLPALESPDSHDIHVLTMKGHQLLDRLRDDSGGDGDIGFATS</sequence>
<evidence type="ECO:0000313" key="2">
    <source>
        <dbReference type="EMBL" id="MCS3710056.1"/>
    </source>
</evidence>
<comment type="caution">
    <text evidence="2">The sequence shown here is derived from an EMBL/GenBank/DDBJ whole genome shotgun (WGS) entry which is preliminary data.</text>
</comment>
<dbReference type="EMBL" id="JANUAE010000005">
    <property type="protein sequence ID" value="MCS3710056.1"/>
    <property type="molecule type" value="Genomic_DNA"/>
</dbReference>
<dbReference type="Proteomes" id="UP001155057">
    <property type="component" value="Unassembled WGS sequence"/>
</dbReference>
<dbReference type="RefSeq" id="WP_259124032.1">
    <property type="nucleotide sequence ID" value="NZ_JANUAE010000005.1"/>
</dbReference>
<gene>
    <name evidence="2" type="ORF">GGP61_001660</name>
</gene>
<reference evidence="2" key="1">
    <citation type="submission" date="2022-08" db="EMBL/GenBank/DDBJ databases">
        <title>Genomic Encyclopedia of Type Strains, Phase V (KMG-V): Genome sequencing to study the core and pangenomes of soil and plant-associated prokaryotes.</title>
        <authorList>
            <person name="Whitman W."/>
        </authorList>
    </citation>
    <scope>NUCLEOTIDE SEQUENCE</scope>
    <source>
        <strain evidence="2">SP3049</strain>
    </source>
</reference>
<proteinExistence type="predicted"/>
<feature type="region of interest" description="Disordered" evidence="1">
    <location>
        <begin position="21"/>
        <end position="45"/>
    </location>
</feature>
<protein>
    <submittedName>
        <fullName evidence="2">Uncharacterized protein</fullName>
    </submittedName>
</protein>
<accession>A0A9X2Q2I7</accession>
<evidence type="ECO:0000256" key="1">
    <source>
        <dbReference type="SAM" id="MobiDB-lite"/>
    </source>
</evidence>
<dbReference type="AlphaFoldDB" id="A0A9X2Q2I7"/>
<evidence type="ECO:0000313" key="3">
    <source>
        <dbReference type="Proteomes" id="UP001155057"/>
    </source>
</evidence>